<feature type="domain" description="IrrE N-terminal-like" evidence="1">
    <location>
        <begin position="7"/>
        <end position="41"/>
    </location>
</feature>
<comment type="caution">
    <text evidence="2">The sequence shown here is derived from an EMBL/GenBank/DDBJ whole genome shotgun (WGS) entry which is preliminary data.</text>
</comment>
<dbReference type="RefSeq" id="WP_398659233.1">
    <property type="nucleotide sequence ID" value="NZ_JBITDC010000012.1"/>
</dbReference>
<dbReference type="Pfam" id="PF06114">
    <property type="entry name" value="Peptidase_M78"/>
    <property type="match status" value="1"/>
</dbReference>
<dbReference type="InterPro" id="IPR010359">
    <property type="entry name" value="IrrE_HExxH"/>
</dbReference>
<organism evidence="2 3">
    <name type="scientific">Streptomyces cellulosae</name>
    <dbReference type="NCBI Taxonomy" id="1968"/>
    <lineage>
        <taxon>Bacteria</taxon>
        <taxon>Bacillati</taxon>
        <taxon>Actinomycetota</taxon>
        <taxon>Actinomycetes</taxon>
        <taxon>Kitasatosporales</taxon>
        <taxon>Streptomycetaceae</taxon>
        <taxon>Streptomyces</taxon>
    </lineage>
</organism>
<reference evidence="2 3" key="1">
    <citation type="submission" date="2024-10" db="EMBL/GenBank/DDBJ databases">
        <title>The Natural Products Discovery Center: Release of the First 8490 Sequenced Strains for Exploring Actinobacteria Biosynthetic Diversity.</title>
        <authorList>
            <person name="Kalkreuter E."/>
            <person name="Kautsar S.A."/>
            <person name="Yang D."/>
            <person name="Bader C.D."/>
            <person name="Teijaro C.N."/>
            <person name="Fluegel L."/>
            <person name="Davis C.M."/>
            <person name="Simpson J.R."/>
            <person name="Lauterbach L."/>
            <person name="Steele A.D."/>
            <person name="Gui C."/>
            <person name="Meng S."/>
            <person name="Li G."/>
            <person name="Viehrig K."/>
            <person name="Ye F."/>
            <person name="Su P."/>
            <person name="Kiefer A.F."/>
            <person name="Nichols A."/>
            <person name="Cepeda A.J."/>
            <person name="Yan W."/>
            <person name="Fan B."/>
            <person name="Jiang Y."/>
            <person name="Adhikari A."/>
            <person name="Zheng C.-J."/>
            <person name="Schuster L."/>
            <person name="Cowan T.M."/>
            <person name="Smanski M.J."/>
            <person name="Chevrette M.G."/>
            <person name="De Carvalho L.P.S."/>
            <person name="Shen B."/>
        </authorList>
    </citation>
    <scope>NUCLEOTIDE SEQUENCE [LARGE SCALE GENOMIC DNA]</scope>
    <source>
        <strain evidence="2 3">NPDC051599</strain>
    </source>
</reference>
<accession>A0ABW7Y8J4</accession>
<name>A0ABW7Y8J4_STRCE</name>
<evidence type="ECO:0000313" key="2">
    <source>
        <dbReference type="EMBL" id="MFI5678702.1"/>
    </source>
</evidence>
<protein>
    <submittedName>
        <fullName evidence="2">ImmA/IrrE family metallo-endopeptidase</fullName>
    </submittedName>
</protein>
<sequence length="41" mass="4595">MWAHGLANYFAASLILPYAAFHSAANKVCYDVELLTDRYGM</sequence>
<dbReference type="EMBL" id="JBITDC010000012">
    <property type="protein sequence ID" value="MFI5678702.1"/>
    <property type="molecule type" value="Genomic_DNA"/>
</dbReference>
<proteinExistence type="predicted"/>
<gene>
    <name evidence="2" type="ORF">ACIA8P_29235</name>
</gene>
<evidence type="ECO:0000259" key="1">
    <source>
        <dbReference type="Pfam" id="PF06114"/>
    </source>
</evidence>
<evidence type="ECO:0000313" key="3">
    <source>
        <dbReference type="Proteomes" id="UP001612415"/>
    </source>
</evidence>
<keyword evidence="3" id="KW-1185">Reference proteome</keyword>
<dbReference type="Proteomes" id="UP001612415">
    <property type="component" value="Unassembled WGS sequence"/>
</dbReference>